<dbReference type="FunFam" id="1.25.40.10:FF:001248">
    <property type="entry name" value="Pentatricopeptide repeat-containing protein At5g09450, mitochondrial"/>
    <property type="match status" value="1"/>
</dbReference>
<dbReference type="GO" id="GO:0003729">
    <property type="term" value="F:mRNA binding"/>
    <property type="evidence" value="ECO:0007669"/>
    <property type="project" value="UniProtKB-ARBA"/>
</dbReference>
<evidence type="ECO:0000256" key="1">
    <source>
        <dbReference type="ARBA" id="ARBA00007626"/>
    </source>
</evidence>
<gene>
    <name evidence="4" type="ORF">RJ641_013330</name>
</gene>
<dbReference type="EMBL" id="JBAMMX010000002">
    <property type="protein sequence ID" value="KAK6945786.1"/>
    <property type="molecule type" value="Genomic_DNA"/>
</dbReference>
<organism evidence="4 5">
    <name type="scientific">Dillenia turbinata</name>
    <dbReference type="NCBI Taxonomy" id="194707"/>
    <lineage>
        <taxon>Eukaryota</taxon>
        <taxon>Viridiplantae</taxon>
        <taxon>Streptophyta</taxon>
        <taxon>Embryophyta</taxon>
        <taxon>Tracheophyta</taxon>
        <taxon>Spermatophyta</taxon>
        <taxon>Magnoliopsida</taxon>
        <taxon>eudicotyledons</taxon>
        <taxon>Gunneridae</taxon>
        <taxon>Pentapetalae</taxon>
        <taxon>Dilleniales</taxon>
        <taxon>Dilleniaceae</taxon>
        <taxon>Dillenia</taxon>
    </lineage>
</organism>
<keyword evidence="5" id="KW-1185">Reference proteome</keyword>
<comment type="similarity">
    <text evidence="1">Belongs to the PPR family. P subfamily.</text>
</comment>
<dbReference type="PANTHER" id="PTHR45717">
    <property type="entry name" value="OS12G0527900 PROTEIN"/>
    <property type="match status" value="1"/>
</dbReference>
<protein>
    <submittedName>
        <fullName evidence="4">Pentatricopeptide repeat</fullName>
    </submittedName>
</protein>
<comment type="caution">
    <text evidence="4">The sequence shown here is derived from an EMBL/GenBank/DDBJ whole genome shotgun (WGS) entry which is preliminary data.</text>
</comment>
<dbReference type="InterPro" id="IPR002885">
    <property type="entry name" value="PPR_rpt"/>
</dbReference>
<proteinExistence type="inferred from homology"/>
<keyword evidence="2" id="KW-0677">Repeat</keyword>
<evidence type="ECO:0000313" key="4">
    <source>
        <dbReference type="EMBL" id="KAK6945786.1"/>
    </source>
</evidence>
<evidence type="ECO:0000256" key="3">
    <source>
        <dbReference type="PROSITE-ProRule" id="PRU00708"/>
    </source>
</evidence>
<dbReference type="Pfam" id="PF13041">
    <property type="entry name" value="PPR_2"/>
    <property type="match status" value="1"/>
</dbReference>
<dbReference type="Pfam" id="PF01535">
    <property type="entry name" value="PPR"/>
    <property type="match status" value="1"/>
</dbReference>
<dbReference type="GO" id="GO:0005739">
    <property type="term" value="C:mitochondrion"/>
    <property type="evidence" value="ECO:0007669"/>
    <property type="project" value="TreeGrafter"/>
</dbReference>
<dbReference type="Proteomes" id="UP001370490">
    <property type="component" value="Unassembled WGS sequence"/>
</dbReference>
<sequence length="401" mass="45825">MATRALFFYLRRVQGNRSRFRSLTSGAVRSEIVEDKQESFAKSPEKVDDDLKSRIFRLRLPKRSATNVLQKWIGEGNSVSISDLRNISKELRKAQRYKHALEISEWMVTHDEFELSDSDYAVRIDLITKVFGIDAAERYFEGLPHTAKTTETYTVLLHSFAAAKMTDKAEDLYEQIKTLNLSFGALLYNEMMTLYMSVGQVEKVSAVVEDLKRQKIVPDLFTYNLWISSCAAALDIDGVREVLSEMSQESGSNDDWERYMKLANIYISTANLMNSDSNSVIETETGITQREWITYDFLIILYAGLGEKVKIDQIWKSLRMTKQKMTSRNYICILSSYLMLGELKGTEEVIDQWKHSTATDFDISTCKRLLDAFVGAGLKEKAQAFQAVLVQKECGPIDEIN</sequence>
<dbReference type="PANTHER" id="PTHR45717:SF4">
    <property type="entry name" value="OS04G0450200 PROTEIN"/>
    <property type="match status" value="1"/>
</dbReference>
<feature type="repeat" description="PPR" evidence="3">
    <location>
        <begin position="149"/>
        <end position="183"/>
    </location>
</feature>
<dbReference type="Gene3D" id="1.25.40.10">
    <property type="entry name" value="Tetratricopeptide repeat domain"/>
    <property type="match status" value="1"/>
</dbReference>
<dbReference type="AlphaFoldDB" id="A0AAN8WBW3"/>
<reference evidence="4 5" key="1">
    <citation type="submission" date="2023-12" db="EMBL/GenBank/DDBJ databases">
        <title>A high-quality genome assembly for Dillenia turbinata (Dilleniales).</title>
        <authorList>
            <person name="Chanderbali A."/>
        </authorList>
    </citation>
    <scope>NUCLEOTIDE SEQUENCE [LARGE SCALE GENOMIC DNA]</scope>
    <source>
        <strain evidence="4">LSX21</strain>
        <tissue evidence="4">Leaf</tissue>
    </source>
</reference>
<evidence type="ECO:0000256" key="2">
    <source>
        <dbReference type="ARBA" id="ARBA00022737"/>
    </source>
</evidence>
<dbReference type="NCBIfam" id="TIGR00756">
    <property type="entry name" value="PPR"/>
    <property type="match status" value="2"/>
</dbReference>
<evidence type="ECO:0000313" key="5">
    <source>
        <dbReference type="Proteomes" id="UP001370490"/>
    </source>
</evidence>
<accession>A0AAN8WBW3</accession>
<dbReference type="InterPro" id="IPR011990">
    <property type="entry name" value="TPR-like_helical_dom_sf"/>
</dbReference>
<name>A0AAN8WBW3_9MAGN</name>
<dbReference type="PROSITE" id="PS51375">
    <property type="entry name" value="PPR"/>
    <property type="match status" value="1"/>
</dbReference>